<accession>A0ABP1QEJ6</accession>
<protein>
    <recommendedName>
        <fullName evidence="4">NCK-interacting protein with SH3 domain</fullName>
    </recommendedName>
</protein>
<feature type="compositionally biased region" description="Acidic residues" evidence="1">
    <location>
        <begin position="369"/>
        <end position="383"/>
    </location>
</feature>
<evidence type="ECO:0000313" key="2">
    <source>
        <dbReference type="EMBL" id="CAL8096127.1"/>
    </source>
</evidence>
<gene>
    <name evidence="2" type="ORF">ODALV1_LOCUS9274</name>
</gene>
<sequence length="1057" mass="120061">MHVKIVTNSVISQIGEPKIPPKDVPQGRIVRRKTALHYHLQQVHKGHGLTNPHFHEHRFYRHGNKPKGFHDYQNLQWDPSIYRGRTFRDFREKNLPPFTTTINFNKYCSTDWKKHYQPKDVGIAPNKPKKVGLPRLKIGGIIRPTTDDIIDEEISGHNRHKQDESMKEMEPFIVEQIVIPKYKETGTNPDLTKATPMKYCLPINVGPSKASTADICVIGLEDDPLQPIVSNLGTKVVEQSLLESFEEYELRQIRKDINKYIEKRRNRQIRETKVIHNELLRTLNLEKEKIRREKEFDDESEAEGIIGARIFSTLVCHRLTCDVFDSLRDQHFMQSGNADIIQTVELTRGTIWAPLTTIYNGGLYKEDEELGEEPYPENGEQDESGVGPPPNSASTVLFTSEGEDESGMEDEETSVVSDMDIDIAEANTEHIPDKMSEEDEGVCETETGPCTQFHEKIVEVVRGRMEDNGSVRGSTSSYPFSPRYRSISAGSSSNRKNKYRLCVEMNIRPRALSESSGVESEECCKDDPISVVVDYPEDLVVCVNARIRKNEVDTNKDPSDVPLVGRDSKVTGAEMRNPDIILSESENQDKVMNSTFVKVPYTSTLIYPIMEEQENDEVESERVLESDKEKELTPSRFLQTSFRKSADSSLYKTGLDGNDAMFGDLSAIFKIDVAGDGVVKPEDAVDSDDALHNSNADFKGHPSLSLNSRARMCSEKLTPAEKLVKALHVIARYRGAWGVFEDDQRIVSHLINLNGLLTMTDASIIEAICTDEDHCELNGLISYFLLEKRFIIRSELIQTFKLMCNKSNAIASVILSSDIPVIVAIQVVENEYTSREIYDYSLFFLQMISAVQLSDEQCGDIGHGFYSKVIELTLDAEKNHFESIAEILFRVYLKYHQQLIDEKDLKWDCLSLLATANPQALKKLKDKLISPIVKNGTTISMTYRSYDRVSIEKIREMLKVLTDLMICTCTREIFSDAELDILLVTLIHFMEKSSLMIDFQTDTFKAIYQILKTIQTEPSGLDRLRRVVKKVVKEADSAGDSYNRPLLKKICKILNRA</sequence>
<dbReference type="EMBL" id="CAXLJM020000027">
    <property type="protein sequence ID" value="CAL8096127.1"/>
    <property type="molecule type" value="Genomic_DNA"/>
</dbReference>
<feature type="region of interest" description="Disordered" evidence="1">
    <location>
        <begin position="369"/>
        <end position="395"/>
    </location>
</feature>
<dbReference type="Pfam" id="PF06098">
    <property type="entry name" value="Radial_spoke_3"/>
    <property type="match status" value="1"/>
</dbReference>
<organism evidence="2 3">
    <name type="scientific">Orchesella dallaii</name>
    <dbReference type="NCBI Taxonomy" id="48710"/>
    <lineage>
        <taxon>Eukaryota</taxon>
        <taxon>Metazoa</taxon>
        <taxon>Ecdysozoa</taxon>
        <taxon>Arthropoda</taxon>
        <taxon>Hexapoda</taxon>
        <taxon>Collembola</taxon>
        <taxon>Entomobryomorpha</taxon>
        <taxon>Entomobryoidea</taxon>
        <taxon>Orchesellidae</taxon>
        <taxon>Orchesellinae</taxon>
        <taxon>Orchesella</taxon>
    </lineage>
</organism>
<dbReference type="InterPro" id="IPR009290">
    <property type="entry name" value="Radial_spoke_3"/>
</dbReference>
<comment type="caution">
    <text evidence="2">The sequence shown here is derived from an EMBL/GenBank/DDBJ whole genome shotgun (WGS) entry which is preliminary data.</text>
</comment>
<proteinExistence type="predicted"/>
<reference evidence="2 3" key="1">
    <citation type="submission" date="2024-08" db="EMBL/GenBank/DDBJ databases">
        <authorList>
            <person name="Cucini C."/>
            <person name="Frati F."/>
        </authorList>
    </citation>
    <scope>NUCLEOTIDE SEQUENCE [LARGE SCALE GENOMIC DNA]</scope>
</reference>
<name>A0ABP1QEJ6_9HEXA</name>
<evidence type="ECO:0000256" key="1">
    <source>
        <dbReference type="SAM" id="MobiDB-lite"/>
    </source>
</evidence>
<evidence type="ECO:0008006" key="4">
    <source>
        <dbReference type="Google" id="ProtNLM"/>
    </source>
</evidence>
<evidence type="ECO:0000313" key="3">
    <source>
        <dbReference type="Proteomes" id="UP001642540"/>
    </source>
</evidence>
<keyword evidence="3" id="KW-1185">Reference proteome</keyword>
<dbReference type="Proteomes" id="UP001642540">
    <property type="component" value="Unassembled WGS sequence"/>
</dbReference>